<organism evidence="1 2">
    <name type="scientific">Pseudonocardia xishanensis</name>
    <dbReference type="NCBI Taxonomy" id="630995"/>
    <lineage>
        <taxon>Bacteria</taxon>
        <taxon>Bacillati</taxon>
        <taxon>Actinomycetota</taxon>
        <taxon>Actinomycetes</taxon>
        <taxon>Pseudonocardiales</taxon>
        <taxon>Pseudonocardiaceae</taxon>
        <taxon>Pseudonocardia</taxon>
    </lineage>
</organism>
<protein>
    <recommendedName>
        <fullName evidence="3">3-hydroxyacyl-CoA dehydrogenase</fullName>
    </recommendedName>
</protein>
<evidence type="ECO:0008006" key="3">
    <source>
        <dbReference type="Google" id="ProtNLM"/>
    </source>
</evidence>
<dbReference type="Pfam" id="PF20060">
    <property type="entry name" value="DUF6459"/>
    <property type="match status" value="1"/>
</dbReference>
<accession>A0ABP8RX99</accession>
<reference evidence="2" key="1">
    <citation type="journal article" date="2019" name="Int. J. Syst. Evol. Microbiol.">
        <title>The Global Catalogue of Microorganisms (GCM) 10K type strain sequencing project: providing services to taxonomists for standard genome sequencing and annotation.</title>
        <authorList>
            <consortium name="The Broad Institute Genomics Platform"/>
            <consortium name="The Broad Institute Genome Sequencing Center for Infectious Disease"/>
            <person name="Wu L."/>
            <person name="Ma J."/>
        </authorList>
    </citation>
    <scope>NUCLEOTIDE SEQUENCE [LARGE SCALE GENOMIC DNA]</scope>
    <source>
        <strain evidence="2">JCM 17906</strain>
    </source>
</reference>
<proteinExistence type="predicted"/>
<name>A0ABP8RX99_9PSEU</name>
<evidence type="ECO:0000313" key="2">
    <source>
        <dbReference type="Proteomes" id="UP001501598"/>
    </source>
</evidence>
<sequence length="132" mass="14042">MPGGAGRWAASGLPAAGLFAGCGARCDVVQDADALHSAAQTVAMLVDVLDQRRSPRQVRDLVHPRVLRYLRALPADGIGSHGGARLLSVRPVQPNEGAVEVAASVRLRGQRRALVASFELADRWICETVRVL</sequence>
<gene>
    <name evidence="1" type="ORF">GCM10023175_42160</name>
</gene>
<dbReference type="Proteomes" id="UP001501598">
    <property type="component" value="Unassembled WGS sequence"/>
</dbReference>
<keyword evidence="2" id="KW-1185">Reference proteome</keyword>
<dbReference type="InterPro" id="IPR045596">
    <property type="entry name" value="DUF6459"/>
</dbReference>
<dbReference type="EMBL" id="BAABGT010000063">
    <property type="protein sequence ID" value="GAA4551027.1"/>
    <property type="molecule type" value="Genomic_DNA"/>
</dbReference>
<dbReference type="PROSITE" id="PS51257">
    <property type="entry name" value="PROKAR_LIPOPROTEIN"/>
    <property type="match status" value="1"/>
</dbReference>
<evidence type="ECO:0000313" key="1">
    <source>
        <dbReference type="EMBL" id="GAA4551027.1"/>
    </source>
</evidence>
<comment type="caution">
    <text evidence="1">The sequence shown here is derived from an EMBL/GenBank/DDBJ whole genome shotgun (WGS) entry which is preliminary data.</text>
</comment>